<dbReference type="Pfam" id="PF04854">
    <property type="entry name" value="DUF624"/>
    <property type="match status" value="1"/>
</dbReference>
<dbReference type="Proteomes" id="UP001084197">
    <property type="component" value="Unassembled WGS sequence"/>
</dbReference>
<keyword evidence="1" id="KW-0812">Transmembrane</keyword>
<keyword evidence="1" id="KW-0472">Membrane</keyword>
<gene>
    <name evidence="2" type="ORF">OWO01_10045</name>
</gene>
<reference evidence="2" key="1">
    <citation type="submission" date="2022-11" db="EMBL/GenBank/DDBJ databases">
        <title>WGS of Natronobacillus azotifigens 24KS-1, an anaerobic diazotrophic haloalkaliphile from soda-rich habitats.</title>
        <authorList>
            <person name="Sorokin D.Y."/>
            <person name="Merkel A.Y."/>
        </authorList>
    </citation>
    <scope>NUCLEOTIDE SEQUENCE</scope>
    <source>
        <strain evidence="2">24KS-1</strain>
    </source>
</reference>
<evidence type="ECO:0000256" key="1">
    <source>
        <dbReference type="SAM" id="Phobius"/>
    </source>
</evidence>
<name>A0A9J6RDD4_9BACI</name>
<feature type="transmembrane region" description="Helical" evidence="1">
    <location>
        <begin position="72"/>
        <end position="95"/>
    </location>
</feature>
<comment type="caution">
    <text evidence="2">The sequence shown here is derived from an EMBL/GenBank/DDBJ whole genome shotgun (WGS) entry which is preliminary data.</text>
</comment>
<feature type="transmembrane region" description="Helical" evidence="1">
    <location>
        <begin position="143"/>
        <end position="169"/>
    </location>
</feature>
<keyword evidence="3" id="KW-1185">Reference proteome</keyword>
<dbReference type="RefSeq" id="WP_268780323.1">
    <property type="nucleotide sequence ID" value="NZ_JAPRAT010000018.1"/>
</dbReference>
<feature type="transmembrane region" description="Helical" evidence="1">
    <location>
        <begin position="22"/>
        <end position="46"/>
    </location>
</feature>
<dbReference type="AlphaFoldDB" id="A0A9J6RDD4"/>
<accession>A0A9J6RDD4</accession>
<evidence type="ECO:0000313" key="3">
    <source>
        <dbReference type="Proteomes" id="UP001084197"/>
    </source>
</evidence>
<dbReference type="InterPro" id="IPR006938">
    <property type="entry name" value="DUF624"/>
</dbReference>
<protein>
    <submittedName>
        <fullName evidence="2">DUF624 domain-containing protein</fullName>
    </submittedName>
</protein>
<dbReference type="EMBL" id="JAPRAT010000018">
    <property type="protein sequence ID" value="MCZ0703559.1"/>
    <property type="molecule type" value="Genomic_DNA"/>
</dbReference>
<keyword evidence="1" id="KW-1133">Transmembrane helix</keyword>
<evidence type="ECO:0000313" key="2">
    <source>
        <dbReference type="EMBL" id="MCZ0703559.1"/>
    </source>
</evidence>
<feature type="transmembrane region" description="Helical" evidence="1">
    <location>
        <begin position="175"/>
        <end position="197"/>
    </location>
</feature>
<proteinExistence type="predicted"/>
<organism evidence="2 3">
    <name type="scientific">Natronobacillus azotifigens</name>
    <dbReference type="NCBI Taxonomy" id="472978"/>
    <lineage>
        <taxon>Bacteria</taxon>
        <taxon>Bacillati</taxon>
        <taxon>Bacillota</taxon>
        <taxon>Bacilli</taxon>
        <taxon>Bacillales</taxon>
        <taxon>Bacillaceae</taxon>
        <taxon>Natronobacillus</taxon>
    </lineage>
</organism>
<sequence length="202" mass="23277">MHQNSWFTRIGTLGFHLLLLNVFFWLGVLLGIGVLGFFPSLVALFASSKQLILEKDDQYLYRNFWQNYIKEFLTANILGLMYTLSISGLYLYYRILQMMTPSLWTQLGVGILIFVLFVVALSLSTVFPLFVHYKYPIVQYPKFALVYALSRPIHTIALALILFIFFIVYIRFVPLFLLIGVSSIALVTMWIGSSHLARKSEL</sequence>
<feature type="transmembrane region" description="Helical" evidence="1">
    <location>
        <begin position="107"/>
        <end position="131"/>
    </location>
</feature>